<dbReference type="STRING" id="633440.SAMN05421869_1117"/>
<evidence type="ECO:0000313" key="2">
    <source>
        <dbReference type="EMBL" id="SDJ53876.1"/>
    </source>
</evidence>
<dbReference type="EMBL" id="FNDJ01000011">
    <property type="protein sequence ID" value="SDJ53876.1"/>
    <property type="molecule type" value="Genomic_DNA"/>
</dbReference>
<evidence type="ECO:0000313" key="3">
    <source>
        <dbReference type="Proteomes" id="UP000199202"/>
    </source>
</evidence>
<protein>
    <submittedName>
        <fullName evidence="2">Uncharacterized protein</fullName>
    </submittedName>
</protein>
<feature type="transmembrane region" description="Helical" evidence="1">
    <location>
        <begin position="79"/>
        <end position="107"/>
    </location>
</feature>
<gene>
    <name evidence="2" type="ORF">SAMN05421869_1117</name>
</gene>
<proteinExistence type="predicted"/>
<dbReference type="Proteomes" id="UP000199202">
    <property type="component" value="Unassembled WGS sequence"/>
</dbReference>
<sequence>MDPTAMTQTAVPPPPRWARAAGTVGWVAPILGFVPLHIPWMLGIPFLANEASFDAWYHGRAHGTESYPEDGILGIPAGAMYLGVLTLLAILGGILSLGLISGWGLVYPRWIPVLGRRRVPPWFPLTPTLLGSVLLVGYSLTLPVQIPRAIAEASPDDPFTLTGAFIGLPVLLAWMIALPVAGWSYYRRTRRVTPTGWQRH</sequence>
<feature type="transmembrane region" description="Helical" evidence="1">
    <location>
        <begin position="26"/>
        <end position="48"/>
    </location>
</feature>
<feature type="transmembrane region" description="Helical" evidence="1">
    <location>
        <begin position="160"/>
        <end position="181"/>
    </location>
</feature>
<name>A0A1G8UJ29_9ACTN</name>
<feature type="transmembrane region" description="Helical" evidence="1">
    <location>
        <begin position="119"/>
        <end position="140"/>
    </location>
</feature>
<keyword evidence="1" id="KW-1133">Transmembrane helix</keyword>
<evidence type="ECO:0000256" key="1">
    <source>
        <dbReference type="SAM" id="Phobius"/>
    </source>
</evidence>
<keyword evidence="3" id="KW-1185">Reference proteome</keyword>
<keyword evidence="1" id="KW-0472">Membrane</keyword>
<dbReference type="AlphaFoldDB" id="A0A1G8UJ29"/>
<accession>A0A1G8UJ29</accession>
<organism evidence="2 3">
    <name type="scientific">Nonomuraea jiangxiensis</name>
    <dbReference type="NCBI Taxonomy" id="633440"/>
    <lineage>
        <taxon>Bacteria</taxon>
        <taxon>Bacillati</taxon>
        <taxon>Actinomycetota</taxon>
        <taxon>Actinomycetes</taxon>
        <taxon>Streptosporangiales</taxon>
        <taxon>Streptosporangiaceae</taxon>
        <taxon>Nonomuraea</taxon>
    </lineage>
</organism>
<keyword evidence="1" id="KW-0812">Transmembrane</keyword>
<reference evidence="2 3" key="1">
    <citation type="submission" date="2016-10" db="EMBL/GenBank/DDBJ databases">
        <authorList>
            <person name="de Groot N.N."/>
        </authorList>
    </citation>
    <scope>NUCLEOTIDE SEQUENCE [LARGE SCALE GENOMIC DNA]</scope>
    <source>
        <strain evidence="2 3">CGMCC 4.6533</strain>
    </source>
</reference>